<sequence>MEIVLDFDFKLDKNIVINTLKSYCEFITDEEISSMYEKLLPILYSSVQPAGVFTITPKDEDFTFDVVQDCNHIVYCVITMGDRCTDEVNKLFNLGNMKEGMVLDAMATSYLFEISSQLFNHVLNKSNELGMGLSCRIAPGDGEIPLWYQKNILDKLDAGNFLGIYMVDDCMLSSLRSMAYIYGADKKREFSKKDHDCSKCNNRDYCSMRKVSS</sequence>
<accession>A0A162UHY3</accession>
<reference evidence="1 2" key="1">
    <citation type="submission" date="2016-04" db="EMBL/GenBank/DDBJ databases">
        <title>Genome sequence of Clostridium magnum DSM 2767.</title>
        <authorList>
            <person name="Poehlein A."/>
            <person name="Uhlig R."/>
            <person name="Fischer R."/>
            <person name="Bahl H."/>
            <person name="Daniel R."/>
        </authorList>
    </citation>
    <scope>NUCLEOTIDE SEQUENCE [LARGE SCALE GENOMIC DNA]</scope>
    <source>
        <strain evidence="1 2">DSM 2767</strain>
    </source>
</reference>
<keyword evidence="2" id="KW-1185">Reference proteome</keyword>
<organism evidence="1 2">
    <name type="scientific">Clostridium magnum DSM 2767</name>
    <dbReference type="NCBI Taxonomy" id="1121326"/>
    <lineage>
        <taxon>Bacteria</taxon>
        <taxon>Bacillati</taxon>
        <taxon>Bacillota</taxon>
        <taxon>Clostridia</taxon>
        <taxon>Eubacteriales</taxon>
        <taxon>Clostridiaceae</taxon>
        <taxon>Clostridium</taxon>
    </lineage>
</organism>
<dbReference type="PATRIC" id="fig|1121326.3.peg.942"/>
<dbReference type="RefSeq" id="WP_066618606.1">
    <property type="nucleotide sequence ID" value="NZ_FQXL01000010.1"/>
</dbReference>
<comment type="caution">
    <text evidence="1">The sequence shown here is derived from an EMBL/GenBank/DDBJ whole genome shotgun (WGS) entry which is preliminary data.</text>
</comment>
<gene>
    <name evidence="1" type="ORF">CLMAG_09830</name>
</gene>
<dbReference type="GO" id="GO:0008705">
    <property type="term" value="F:methionine synthase activity"/>
    <property type="evidence" value="ECO:0007669"/>
    <property type="project" value="InterPro"/>
</dbReference>
<dbReference type="Gene3D" id="3.40.109.40">
    <property type="match status" value="1"/>
</dbReference>
<dbReference type="OrthoDB" id="2034596at2"/>
<dbReference type="SUPFAM" id="SSF56507">
    <property type="entry name" value="Methionine synthase activation domain-like"/>
    <property type="match status" value="1"/>
</dbReference>
<evidence type="ECO:0000313" key="1">
    <source>
        <dbReference type="EMBL" id="KZL93930.1"/>
    </source>
</evidence>
<protein>
    <submittedName>
        <fullName evidence="1">Vitamin B12 dependent methionine synthase, activation domain</fullName>
    </submittedName>
</protein>
<dbReference type="InterPro" id="IPR037010">
    <property type="entry name" value="VitB12-dep_Met_synth_activ_sf"/>
</dbReference>
<dbReference type="AlphaFoldDB" id="A0A162UHY3"/>
<dbReference type="STRING" id="1121326.CLMAG_09830"/>
<proteinExistence type="predicted"/>
<dbReference type="Proteomes" id="UP000076603">
    <property type="component" value="Unassembled WGS sequence"/>
</dbReference>
<dbReference type="EMBL" id="LWAE01000001">
    <property type="protein sequence ID" value="KZL93930.1"/>
    <property type="molecule type" value="Genomic_DNA"/>
</dbReference>
<evidence type="ECO:0000313" key="2">
    <source>
        <dbReference type="Proteomes" id="UP000076603"/>
    </source>
</evidence>
<name>A0A162UHY3_9CLOT</name>